<feature type="transmembrane region" description="Helical" evidence="5">
    <location>
        <begin position="14"/>
        <end position="35"/>
    </location>
</feature>
<name>A0A4V1ABW2_HYDPS</name>
<dbReference type="SUPFAM" id="SSF103481">
    <property type="entry name" value="Multidrug resistance efflux transporter EmrE"/>
    <property type="match status" value="2"/>
</dbReference>
<evidence type="ECO:0000256" key="2">
    <source>
        <dbReference type="ARBA" id="ARBA00022692"/>
    </source>
</evidence>
<accession>A0A4V1ABW2</accession>
<feature type="transmembrane region" description="Helical" evidence="5">
    <location>
        <begin position="153"/>
        <end position="175"/>
    </location>
</feature>
<dbReference type="Proteomes" id="UP000293912">
    <property type="component" value="Chromosome"/>
</dbReference>
<keyword evidence="3 5" id="KW-1133">Transmembrane helix</keyword>
<evidence type="ECO:0000256" key="1">
    <source>
        <dbReference type="ARBA" id="ARBA00004141"/>
    </source>
</evidence>
<protein>
    <submittedName>
        <fullName evidence="7">Putative DMT superfamily transporter inner membrane protein</fullName>
    </submittedName>
</protein>
<dbReference type="EMBL" id="CP037867">
    <property type="protein sequence ID" value="QBM29353.1"/>
    <property type="molecule type" value="Genomic_DNA"/>
</dbReference>
<reference evidence="7 8" key="1">
    <citation type="submission" date="2019-03" db="EMBL/GenBank/DDBJ databases">
        <authorList>
            <person name="Sebastian G."/>
            <person name="Baumann P."/>
            <person name="Ruckert C."/>
            <person name="Kalinowski J."/>
            <person name="Nebel B."/>
            <person name="Takors R."/>
            <person name="Blombach B."/>
        </authorList>
    </citation>
    <scope>NUCLEOTIDE SEQUENCE [LARGE SCALE GENOMIC DNA]</scope>
    <source>
        <strain evidence="7 8">DSM 1084</strain>
    </source>
</reference>
<dbReference type="InterPro" id="IPR000620">
    <property type="entry name" value="EamA_dom"/>
</dbReference>
<evidence type="ECO:0000256" key="4">
    <source>
        <dbReference type="ARBA" id="ARBA00023136"/>
    </source>
</evidence>
<feature type="transmembrane region" description="Helical" evidence="5">
    <location>
        <begin position="213"/>
        <end position="233"/>
    </location>
</feature>
<evidence type="ECO:0000313" key="7">
    <source>
        <dbReference type="EMBL" id="QBM29353.1"/>
    </source>
</evidence>
<feature type="transmembrane region" description="Helical" evidence="5">
    <location>
        <begin position="187"/>
        <end position="207"/>
    </location>
</feature>
<feature type="transmembrane region" description="Helical" evidence="5">
    <location>
        <begin position="41"/>
        <end position="62"/>
    </location>
</feature>
<dbReference type="KEGG" id="hpse:HPF_16795"/>
<feature type="domain" description="EamA" evidence="6">
    <location>
        <begin position="18"/>
        <end position="143"/>
    </location>
</feature>
<evidence type="ECO:0000313" key="8">
    <source>
        <dbReference type="Proteomes" id="UP000293912"/>
    </source>
</evidence>
<proteinExistence type="predicted"/>
<keyword evidence="8" id="KW-1185">Reference proteome</keyword>
<evidence type="ECO:0000256" key="5">
    <source>
        <dbReference type="SAM" id="Phobius"/>
    </source>
</evidence>
<evidence type="ECO:0000259" key="6">
    <source>
        <dbReference type="Pfam" id="PF00892"/>
    </source>
</evidence>
<dbReference type="InterPro" id="IPR050638">
    <property type="entry name" value="AA-Vitamin_Transporters"/>
</dbReference>
<sequence length="305" mass="32110">MFSPTIGAVKTRHFAQLVALSALWGASFMFIRMAAPVMGPWVLAAGRVGLAALTLVLLMSVLRHAWPWKEWRMLAVMALLSVAAPFMLYAWAGLYLPAGYSALLNTTAVLFGTLSSAWFKEDTLTARKLLGCLIGFIGVGLIVRLGPVPLDGTTLVAALACVCAAACYGLATPVMKRATARMQPLSIAAGIHVMALVLVLPGAAWQWPEARFTGATLAATAVLGIVTSGLAYWAHLRIIRNVTPVAAMSPVFMIPVFGVAWGHLFLGEALSPGIFAGGALVLVASALVTGFNPLRRIFGVTDPAP</sequence>
<feature type="transmembrane region" description="Helical" evidence="5">
    <location>
        <begin position="74"/>
        <end position="92"/>
    </location>
</feature>
<dbReference type="Pfam" id="PF00892">
    <property type="entry name" value="EamA"/>
    <property type="match status" value="2"/>
</dbReference>
<feature type="domain" description="EamA" evidence="6">
    <location>
        <begin position="157"/>
        <end position="289"/>
    </location>
</feature>
<feature type="transmembrane region" description="Helical" evidence="5">
    <location>
        <begin position="272"/>
        <end position="291"/>
    </location>
</feature>
<dbReference type="AlphaFoldDB" id="A0A4V1ABW2"/>
<feature type="transmembrane region" description="Helical" evidence="5">
    <location>
        <begin position="245"/>
        <end position="266"/>
    </location>
</feature>
<feature type="transmembrane region" description="Helical" evidence="5">
    <location>
        <begin position="98"/>
        <end position="117"/>
    </location>
</feature>
<keyword evidence="2 5" id="KW-0812">Transmembrane</keyword>
<organism evidence="7 8">
    <name type="scientific">Hydrogenophaga pseudoflava</name>
    <name type="common">Pseudomonas carboxydoflava</name>
    <dbReference type="NCBI Taxonomy" id="47421"/>
    <lineage>
        <taxon>Bacteria</taxon>
        <taxon>Pseudomonadati</taxon>
        <taxon>Pseudomonadota</taxon>
        <taxon>Betaproteobacteria</taxon>
        <taxon>Burkholderiales</taxon>
        <taxon>Comamonadaceae</taxon>
        <taxon>Hydrogenophaga</taxon>
    </lineage>
</organism>
<gene>
    <name evidence="7" type="ORF">HPF_16795</name>
</gene>
<dbReference type="InterPro" id="IPR037185">
    <property type="entry name" value="EmrE-like"/>
</dbReference>
<dbReference type="GO" id="GO:0016020">
    <property type="term" value="C:membrane"/>
    <property type="evidence" value="ECO:0007669"/>
    <property type="project" value="UniProtKB-SubCell"/>
</dbReference>
<comment type="subcellular location">
    <subcellularLocation>
        <location evidence="1">Membrane</location>
        <topology evidence="1">Multi-pass membrane protein</topology>
    </subcellularLocation>
</comment>
<keyword evidence="4 5" id="KW-0472">Membrane</keyword>
<dbReference type="PANTHER" id="PTHR32322">
    <property type="entry name" value="INNER MEMBRANE TRANSPORTER"/>
    <property type="match status" value="1"/>
</dbReference>
<dbReference type="PANTHER" id="PTHR32322:SF9">
    <property type="entry name" value="AMINO-ACID METABOLITE EFFLUX PUMP-RELATED"/>
    <property type="match status" value="1"/>
</dbReference>
<evidence type="ECO:0000256" key="3">
    <source>
        <dbReference type="ARBA" id="ARBA00022989"/>
    </source>
</evidence>
<feature type="transmembrane region" description="Helical" evidence="5">
    <location>
        <begin position="129"/>
        <end position="147"/>
    </location>
</feature>